<dbReference type="Pfam" id="PF08308">
    <property type="entry name" value="PEGA"/>
    <property type="match status" value="1"/>
</dbReference>
<accession>A0A381NYZ2</accession>
<dbReference type="InterPro" id="IPR002477">
    <property type="entry name" value="Peptidoglycan-bd-like"/>
</dbReference>
<dbReference type="SUPFAM" id="SSF47090">
    <property type="entry name" value="PGBD-like"/>
    <property type="match status" value="1"/>
</dbReference>
<dbReference type="AlphaFoldDB" id="A0A381NYZ2"/>
<protein>
    <recommendedName>
        <fullName evidence="4">PEGA domain-containing protein</fullName>
    </recommendedName>
</protein>
<dbReference type="Gene3D" id="1.10.101.10">
    <property type="entry name" value="PGBD-like superfamily/PGBD"/>
    <property type="match status" value="1"/>
</dbReference>
<evidence type="ECO:0000313" key="3">
    <source>
        <dbReference type="EMBL" id="SUZ59855.1"/>
    </source>
</evidence>
<organism evidence="3">
    <name type="scientific">marine metagenome</name>
    <dbReference type="NCBI Taxonomy" id="408172"/>
    <lineage>
        <taxon>unclassified sequences</taxon>
        <taxon>metagenomes</taxon>
        <taxon>ecological metagenomes</taxon>
    </lineage>
</organism>
<name>A0A381NYZ2_9ZZZZ</name>
<evidence type="ECO:0008006" key="4">
    <source>
        <dbReference type="Google" id="ProtNLM"/>
    </source>
</evidence>
<dbReference type="InterPro" id="IPR036366">
    <property type="entry name" value="PGBDSf"/>
</dbReference>
<sequence length="454" mass="51321">VLLAALFIADSVQANEVQLITSHKKSNGTLLRIVTSNRIKDLDNLAGWIGNENWFYVTLNNTRLSDKLGELIEYSSPVISLEVSENRESVQLGFLFERSLEDFEIFHSEATRVILVQVWESVGDSIRSEVQLSENQNENRVFSLPKKEAKGSPFYDSFIYARDKYGPEKYFVWYDKWFSTEDVVGDDLEADPQPVKVKKIQRSFIGPSLAEKKEKEPDQAAEKTLRLNITNILERGMLHHGINRPRDVKKLQQALTLLGYDLGTEGPDGDGIDGGFGDMTEDAVIQFQTDMGYSQENIDGIVGLYTLNGLINELKRVGVEIPEEKSYTVAPTKPRTRKQKDYKITKLPRDKQSAAQPKLTLHLPERETGRSYVKINSNLDGADVFMDGTYLGKTPIPKKLSVRPGWHRIRMVNPFGPPPQFVISIPDYQDIFVSAGRTQTIRFKLFSAAPDSTI</sequence>
<evidence type="ECO:0000259" key="2">
    <source>
        <dbReference type="Pfam" id="PF08308"/>
    </source>
</evidence>
<feature type="domain" description="PEGA" evidence="2">
    <location>
        <begin position="373"/>
        <end position="413"/>
    </location>
</feature>
<dbReference type="EMBL" id="UINC01000703">
    <property type="protein sequence ID" value="SUZ59855.1"/>
    <property type="molecule type" value="Genomic_DNA"/>
</dbReference>
<dbReference type="InterPro" id="IPR036365">
    <property type="entry name" value="PGBD-like_sf"/>
</dbReference>
<feature type="non-terminal residue" evidence="3">
    <location>
        <position position="1"/>
    </location>
</feature>
<proteinExistence type="predicted"/>
<dbReference type="Pfam" id="PF01471">
    <property type="entry name" value="PG_binding_1"/>
    <property type="match status" value="1"/>
</dbReference>
<gene>
    <name evidence="3" type="ORF">METZ01_LOCUS12709</name>
</gene>
<feature type="domain" description="Peptidoglycan binding-like" evidence="1">
    <location>
        <begin position="247"/>
        <end position="308"/>
    </location>
</feature>
<dbReference type="InterPro" id="IPR013229">
    <property type="entry name" value="PEGA"/>
</dbReference>
<reference evidence="3" key="1">
    <citation type="submission" date="2018-05" db="EMBL/GenBank/DDBJ databases">
        <authorList>
            <person name="Lanie J.A."/>
            <person name="Ng W.-L."/>
            <person name="Kazmierczak K.M."/>
            <person name="Andrzejewski T.M."/>
            <person name="Davidsen T.M."/>
            <person name="Wayne K.J."/>
            <person name="Tettelin H."/>
            <person name="Glass J.I."/>
            <person name="Rusch D."/>
            <person name="Podicherti R."/>
            <person name="Tsui H.-C.T."/>
            <person name="Winkler M.E."/>
        </authorList>
    </citation>
    <scope>NUCLEOTIDE SEQUENCE</scope>
</reference>
<evidence type="ECO:0000259" key="1">
    <source>
        <dbReference type="Pfam" id="PF01471"/>
    </source>
</evidence>